<evidence type="ECO:0000256" key="1">
    <source>
        <dbReference type="PIRNR" id="PIRNR028103"/>
    </source>
</evidence>
<evidence type="ECO:0000313" key="4">
    <source>
        <dbReference type="Proteomes" id="UP001629953"/>
    </source>
</evidence>
<feature type="domain" description="ACT" evidence="2">
    <location>
        <begin position="93"/>
        <end position="170"/>
    </location>
</feature>
<dbReference type="InterPro" id="IPR050990">
    <property type="entry name" value="UPF0237/GcvR_regulator"/>
</dbReference>
<proteinExistence type="predicted"/>
<reference evidence="3 4" key="1">
    <citation type="journal article" date="2013" name="Int. J. Syst. Evol. Microbiol.">
        <title>Celerinatantimonas yamalensis sp. nov., a cold-adapted diazotrophic bacterium from a cold permafrost brine.</title>
        <authorList>
            <person name="Shcherbakova V."/>
            <person name="Chuvilskaya N."/>
            <person name="Rivkina E."/>
            <person name="Demidov N."/>
            <person name="Uchaeva V."/>
            <person name="Suetin S."/>
            <person name="Suzina N."/>
            <person name="Gilichinsky D."/>
        </authorList>
    </citation>
    <scope>NUCLEOTIDE SEQUENCE [LARGE SCALE GENOMIC DNA]</scope>
    <source>
        <strain evidence="3 4">C7</strain>
    </source>
</reference>
<dbReference type="RefSeq" id="WP_408624697.1">
    <property type="nucleotide sequence ID" value="NZ_JBEQCT010000008.1"/>
</dbReference>
<dbReference type="EMBL" id="JBEQCT010000008">
    <property type="protein sequence ID" value="MFM2486397.1"/>
    <property type="molecule type" value="Genomic_DNA"/>
</dbReference>
<accession>A0ABW9GA51</accession>
<dbReference type="PIRSF" id="PIRSF028103">
    <property type="entry name" value="GcvR"/>
    <property type="match status" value="1"/>
</dbReference>
<dbReference type="Pfam" id="PF13740">
    <property type="entry name" value="ACT_6"/>
    <property type="match status" value="1"/>
</dbReference>
<dbReference type="Gene3D" id="3.30.70.260">
    <property type="match status" value="2"/>
</dbReference>
<keyword evidence="1" id="KW-0678">Repressor</keyword>
<comment type="subcellular location">
    <subcellularLocation>
        <location evidence="1">Cytoplasm</location>
    </subcellularLocation>
</comment>
<keyword evidence="1" id="KW-0804">Transcription</keyword>
<sequence>MEHHLVITAVGRDRPDIVNQLTRHVSDCDCNIVDSRLALYGSEFTLIMLLSGHWNAITRVETTLPLKSQELELVTVMKRTSEHEQRHYPARATLKIRVPDGAGIIRQFTQFISDHGLALASLRSQLDYQILELEMTAYVSDEQVDEADLNDKFQQLCEKLKTESAEFHIHPQ</sequence>
<dbReference type="PANTHER" id="PTHR34875:SF5">
    <property type="entry name" value="GLYCINE CLEAVAGE SYSTEM TRANSCRIPTIONAL REPRESSOR"/>
    <property type="match status" value="1"/>
</dbReference>
<dbReference type="CDD" id="cd04893">
    <property type="entry name" value="ACT_GcvR_1"/>
    <property type="match status" value="1"/>
</dbReference>
<dbReference type="Proteomes" id="UP001629953">
    <property type="component" value="Unassembled WGS sequence"/>
</dbReference>
<dbReference type="InterPro" id="IPR002912">
    <property type="entry name" value="ACT_dom"/>
</dbReference>
<dbReference type="PANTHER" id="PTHR34875">
    <property type="entry name" value="UPF0237 PROTEIN MJ1558"/>
    <property type="match status" value="1"/>
</dbReference>
<evidence type="ECO:0000259" key="2">
    <source>
        <dbReference type="PROSITE" id="PS51671"/>
    </source>
</evidence>
<comment type="caution">
    <text evidence="3">The sequence shown here is derived from an EMBL/GenBank/DDBJ whole genome shotgun (WGS) entry which is preliminary data.</text>
</comment>
<dbReference type="InterPro" id="IPR045865">
    <property type="entry name" value="ACT-like_dom_sf"/>
</dbReference>
<dbReference type="PROSITE" id="PS51671">
    <property type="entry name" value="ACT"/>
    <property type="match status" value="1"/>
</dbReference>
<name>A0ABW9GA51_9GAMM</name>
<evidence type="ECO:0000313" key="3">
    <source>
        <dbReference type="EMBL" id="MFM2486397.1"/>
    </source>
</evidence>
<gene>
    <name evidence="3" type="ORF">ABUE30_15240</name>
</gene>
<dbReference type="SUPFAM" id="SSF55021">
    <property type="entry name" value="ACT-like"/>
    <property type="match status" value="2"/>
</dbReference>
<protein>
    <recommendedName>
        <fullName evidence="1">Glycine cleavage system transcriptional repressor</fullName>
    </recommendedName>
</protein>
<dbReference type="InterPro" id="IPR016867">
    <property type="entry name" value="GcvR"/>
</dbReference>
<keyword evidence="1" id="KW-0963">Cytoplasm</keyword>
<keyword evidence="4" id="KW-1185">Reference proteome</keyword>
<organism evidence="3 4">
    <name type="scientific">Celerinatantimonas yamalensis</name>
    <dbReference type="NCBI Taxonomy" id="559956"/>
    <lineage>
        <taxon>Bacteria</taxon>
        <taxon>Pseudomonadati</taxon>
        <taxon>Pseudomonadota</taxon>
        <taxon>Gammaproteobacteria</taxon>
        <taxon>Celerinatantimonadaceae</taxon>
        <taxon>Celerinatantimonas</taxon>
    </lineage>
</organism>